<keyword evidence="4" id="KW-1185">Reference proteome</keyword>
<feature type="transmembrane region" description="Helical" evidence="1">
    <location>
        <begin position="94"/>
        <end position="115"/>
    </location>
</feature>
<feature type="transmembrane region" description="Helical" evidence="1">
    <location>
        <begin position="332"/>
        <end position="354"/>
    </location>
</feature>
<evidence type="ECO:0000256" key="2">
    <source>
        <dbReference type="SAM" id="SignalP"/>
    </source>
</evidence>
<feature type="transmembrane region" description="Helical" evidence="1">
    <location>
        <begin position="121"/>
        <end position="140"/>
    </location>
</feature>
<comment type="caution">
    <text evidence="3">The sequence shown here is derived from an EMBL/GenBank/DDBJ whole genome shotgun (WGS) entry which is preliminary data.</text>
</comment>
<sequence length="356" mass="39956">MISKLFVFFAVLVSASIVNAEWMSVVPGAPERGLSKLFGIPTWIAHIKDYDEDAMNATTVFSVVCIAFSTLNALYFIFFIHLPKLPRNQKTIGPFNSLVALYLVATFFASLSFSIMSVGRIWASFGVFHNLFEIALLSIIMIRQKSVTQRGFVATCFIYILMTMFIVIIAPWPLDALFFKFQGLATDFALCIDLGRLYYHNKAIHEKASVGSMMLASTDDEDVSDGFNSEADEIVHQLHRQRVKENRQMQDDPNKAAPNVTTPIHKNIMVLYIAAFLHAAGNALVTFSNDFILWVIFQFMYAIAFPMYAYYIIAEPDASRLSLYKVNYLKEMLVVCASVVVAASCIAIGIYNALNE</sequence>
<proteinExistence type="predicted"/>
<evidence type="ECO:0000256" key="1">
    <source>
        <dbReference type="SAM" id="Phobius"/>
    </source>
</evidence>
<feature type="transmembrane region" description="Helical" evidence="1">
    <location>
        <begin position="152"/>
        <end position="172"/>
    </location>
</feature>
<accession>A0ABP9XUD4</accession>
<reference evidence="3 4" key="1">
    <citation type="submission" date="2024-04" db="EMBL/GenBank/DDBJ databases">
        <title>genome sequences of Mucor flavus KT1a and Helicostylum pulchrum KT1b strains isolation_sourced from the surface of a dry-aged beef.</title>
        <authorList>
            <person name="Toyotome T."/>
            <person name="Hosono M."/>
            <person name="Torimaru M."/>
            <person name="Fukuda K."/>
            <person name="Mikami N."/>
        </authorList>
    </citation>
    <scope>NUCLEOTIDE SEQUENCE [LARGE SCALE GENOMIC DNA]</scope>
    <source>
        <strain evidence="3 4">KT1b</strain>
    </source>
</reference>
<keyword evidence="1" id="KW-0812">Transmembrane</keyword>
<protein>
    <submittedName>
        <fullName evidence="3">Uncharacterized protein</fullName>
    </submittedName>
</protein>
<keyword evidence="1" id="KW-1133">Transmembrane helix</keyword>
<feature type="signal peptide" evidence="2">
    <location>
        <begin position="1"/>
        <end position="20"/>
    </location>
</feature>
<feature type="chain" id="PRO_5045707958" evidence="2">
    <location>
        <begin position="21"/>
        <end position="356"/>
    </location>
</feature>
<keyword evidence="2" id="KW-0732">Signal</keyword>
<dbReference type="Proteomes" id="UP001476247">
    <property type="component" value="Unassembled WGS sequence"/>
</dbReference>
<feature type="transmembrane region" description="Helical" evidence="1">
    <location>
        <begin position="60"/>
        <end position="82"/>
    </location>
</feature>
<gene>
    <name evidence="3" type="ORF">HPULCUR_003084</name>
</gene>
<evidence type="ECO:0000313" key="3">
    <source>
        <dbReference type="EMBL" id="GAA5797692.1"/>
    </source>
</evidence>
<evidence type="ECO:0000313" key="4">
    <source>
        <dbReference type="Proteomes" id="UP001476247"/>
    </source>
</evidence>
<feature type="transmembrane region" description="Helical" evidence="1">
    <location>
        <begin position="268"/>
        <end position="285"/>
    </location>
</feature>
<feature type="transmembrane region" description="Helical" evidence="1">
    <location>
        <begin position="291"/>
        <end position="311"/>
    </location>
</feature>
<name>A0ABP9XUD4_9FUNG</name>
<dbReference type="EMBL" id="BAABUJ010000008">
    <property type="protein sequence ID" value="GAA5797692.1"/>
    <property type="molecule type" value="Genomic_DNA"/>
</dbReference>
<organism evidence="3 4">
    <name type="scientific">Helicostylum pulchrum</name>
    <dbReference type="NCBI Taxonomy" id="562976"/>
    <lineage>
        <taxon>Eukaryota</taxon>
        <taxon>Fungi</taxon>
        <taxon>Fungi incertae sedis</taxon>
        <taxon>Mucoromycota</taxon>
        <taxon>Mucoromycotina</taxon>
        <taxon>Mucoromycetes</taxon>
        <taxon>Mucorales</taxon>
        <taxon>Mucorineae</taxon>
        <taxon>Mucoraceae</taxon>
        <taxon>Helicostylum</taxon>
    </lineage>
</organism>
<keyword evidence="1" id="KW-0472">Membrane</keyword>